<dbReference type="Pfam" id="PF20329">
    <property type="entry name" value="DUF6624"/>
    <property type="match status" value="1"/>
</dbReference>
<proteinExistence type="predicted"/>
<name>A0ABX5PV01_9FLAO</name>
<evidence type="ECO:0000313" key="1">
    <source>
        <dbReference type="EMBL" id="PZX37876.1"/>
    </source>
</evidence>
<keyword evidence="2" id="KW-1185">Reference proteome</keyword>
<dbReference type="Proteomes" id="UP000248584">
    <property type="component" value="Unassembled WGS sequence"/>
</dbReference>
<evidence type="ECO:0000313" key="2">
    <source>
        <dbReference type="Proteomes" id="UP000248584"/>
    </source>
</evidence>
<accession>A0ABX5PV01</accession>
<dbReference type="EMBL" id="QKZR01000006">
    <property type="protein sequence ID" value="PZX37876.1"/>
    <property type="molecule type" value="Genomic_DNA"/>
</dbReference>
<reference evidence="1 2" key="1">
    <citation type="submission" date="2018-06" db="EMBL/GenBank/DDBJ databases">
        <title>Genomic Encyclopedia of Archaeal and Bacterial Type Strains, Phase II (KMG-II): from individual species to whole genera.</title>
        <authorList>
            <person name="Goeker M."/>
        </authorList>
    </citation>
    <scope>NUCLEOTIDE SEQUENCE [LARGE SCALE GENOMIC DNA]</scope>
    <source>
        <strain evidence="1 2">DSM 17205</strain>
    </source>
</reference>
<protein>
    <submittedName>
        <fullName evidence="1">Uncharacterized protein</fullName>
    </submittedName>
</protein>
<gene>
    <name evidence="1" type="ORF">LX97_02971</name>
</gene>
<dbReference type="InterPro" id="IPR046732">
    <property type="entry name" value="DUF6624"/>
</dbReference>
<comment type="caution">
    <text evidence="1">The sequence shown here is derived from an EMBL/GenBank/DDBJ whole genome shotgun (WGS) entry which is preliminary data.</text>
</comment>
<sequence length="201" mass="23555">MYHQDVIEEIIALKTADLALRDRLVKEGKLFEGYHKAMEELHISNAHRLNEIIDQYGFPILEKIGKEASQAAWLVVQHAISLPSFMKRYQELLMKVESPSQISKEQLAYLSDRIAVFEEQPQLFCTQFDWDANGLLSPQKYDDLSTVNKRRNHLGWNTVEEQTQIIRAQAVNENNHCPNNLESRQQEMKLWKYKVGWLRKS</sequence>
<organism evidence="1 2">
    <name type="scientific">Nonlabens dokdonensis</name>
    <dbReference type="NCBI Taxonomy" id="328515"/>
    <lineage>
        <taxon>Bacteria</taxon>
        <taxon>Pseudomonadati</taxon>
        <taxon>Bacteroidota</taxon>
        <taxon>Flavobacteriia</taxon>
        <taxon>Flavobacteriales</taxon>
        <taxon>Flavobacteriaceae</taxon>
        <taxon>Nonlabens</taxon>
    </lineage>
</organism>